<reference evidence="1" key="1">
    <citation type="submission" date="2014-09" db="EMBL/GenBank/DDBJ databases">
        <authorList>
            <person name="Magalhaes I.L.F."/>
            <person name="Oliveira U."/>
            <person name="Santos F.R."/>
            <person name="Vidigal T.H.D.A."/>
            <person name="Brescovit A.D."/>
            <person name="Santos A.J."/>
        </authorList>
    </citation>
    <scope>NUCLEOTIDE SEQUENCE</scope>
    <source>
        <tissue evidence="1">Shoot tissue taken approximately 20 cm above the soil surface</tissue>
    </source>
</reference>
<organism evidence="1">
    <name type="scientific">Arundo donax</name>
    <name type="common">Giant reed</name>
    <name type="synonym">Donax arundinaceus</name>
    <dbReference type="NCBI Taxonomy" id="35708"/>
    <lineage>
        <taxon>Eukaryota</taxon>
        <taxon>Viridiplantae</taxon>
        <taxon>Streptophyta</taxon>
        <taxon>Embryophyta</taxon>
        <taxon>Tracheophyta</taxon>
        <taxon>Spermatophyta</taxon>
        <taxon>Magnoliopsida</taxon>
        <taxon>Liliopsida</taxon>
        <taxon>Poales</taxon>
        <taxon>Poaceae</taxon>
        <taxon>PACMAD clade</taxon>
        <taxon>Arundinoideae</taxon>
        <taxon>Arundineae</taxon>
        <taxon>Arundo</taxon>
    </lineage>
</organism>
<accession>A0A0A8ZL52</accession>
<name>A0A0A8ZL52_ARUDO</name>
<dbReference type="EMBL" id="GBRH01257801">
    <property type="protein sequence ID" value="JAD40094.1"/>
    <property type="molecule type" value="Transcribed_RNA"/>
</dbReference>
<reference evidence="1" key="2">
    <citation type="journal article" date="2015" name="Data Brief">
        <title>Shoot transcriptome of the giant reed, Arundo donax.</title>
        <authorList>
            <person name="Barrero R.A."/>
            <person name="Guerrero F.D."/>
            <person name="Moolhuijzen P."/>
            <person name="Goolsby J.A."/>
            <person name="Tidwell J."/>
            <person name="Bellgard S.E."/>
            <person name="Bellgard M.I."/>
        </authorList>
    </citation>
    <scope>NUCLEOTIDE SEQUENCE</scope>
    <source>
        <tissue evidence="1">Shoot tissue taken approximately 20 cm above the soil surface</tissue>
    </source>
</reference>
<proteinExistence type="predicted"/>
<dbReference type="AlphaFoldDB" id="A0A0A8ZL52"/>
<sequence length="24" mass="2803">MPYCCYRTRPQTPARLVLAHQNLA</sequence>
<protein>
    <submittedName>
        <fullName evidence="1">Uncharacterized protein</fullName>
    </submittedName>
</protein>
<evidence type="ECO:0000313" key="1">
    <source>
        <dbReference type="EMBL" id="JAD40094.1"/>
    </source>
</evidence>